<feature type="domain" description="UvrD-like helicase C-terminal" evidence="1">
    <location>
        <begin position="40"/>
        <end position="90"/>
    </location>
</feature>
<evidence type="ECO:0000313" key="2">
    <source>
        <dbReference type="EMBL" id="ECK5611129.1"/>
    </source>
</evidence>
<dbReference type="Gene3D" id="3.40.50.300">
    <property type="entry name" value="P-loop containing nucleotide triphosphate hydrolases"/>
    <property type="match status" value="1"/>
</dbReference>
<sequence>TIRMRNEVGYLRDLLFQNGINTSIAGITSSPDEFFSDNSVTFTSIFRAKGNEAAMVYIMDAHYCNVDYELAKRRNILFTAMTRTKAWLRVCGVGSSFDGLINEYNEVKQRGFKLEFTYPTEAERKKMRLVNRDMTSQERKRVHQAKLNAHNLMVLLDGQVRVEDIPEELRLALIKQLKGE</sequence>
<dbReference type="InterPro" id="IPR027417">
    <property type="entry name" value="P-loop_NTPase"/>
</dbReference>
<comment type="caution">
    <text evidence="2">The sequence shown here is derived from an EMBL/GenBank/DDBJ whole genome shotgun (WGS) entry which is preliminary data.</text>
</comment>
<gene>
    <name evidence="2" type="ORF">FRL64_22020</name>
</gene>
<organism evidence="2">
    <name type="scientific">Salmonella enterica</name>
    <name type="common">Salmonella choleraesuis</name>
    <dbReference type="NCBI Taxonomy" id="28901"/>
    <lineage>
        <taxon>Bacteria</taxon>
        <taxon>Pseudomonadati</taxon>
        <taxon>Pseudomonadota</taxon>
        <taxon>Gammaproteobacteria</taxon>
        <taxon>Enterobacterales</taxon>
        <taxon>Enterobacteriaceae</taxon>
        <taxon>Salmonella</taxon>
    </lineage>
</organism>
<reference evidence="2" key="1">
    <citation type="submission" date="2019-08" db="EMBL/GenBank/DDBJ databases">
        <authorList>
            <consortium name="PulseNet: The National Subtyping Network for Foodborne Disease Surveillance"/>
            <person name="Tarr C.L."/>
            <person name="Trees E."/>
            <person name="Katz L.S."/>
            <person name="Carleton-Romer H.A."/>
            <person name="Stroika S."/>
            <person name="Kucerova Z."/>
            <person name="Roache K.F."/>
            <person name="Sabol A.L."/>
            <person name="Besser J."/>
            <person name="Gerner-Smidt P."/>
        </authorList>
    </citation>
    <scope>NUCLEOTIDE SEQUENCE</scope>
    <source>
        <strain evidence="2">PNUSAS086223</strain>
    </source>
</reference>
<feature type="non-terminal residue" evidence="2">
    <location>
        <position position="1"/>
    </location>
</feature>
<dbReference type="InterPro" id="IPR027785">
    <property type="entry name" value="UvrD-like_helicase_C"/>
</dbReference>
<dbReference type="SUPFAM" id="SSF52540">
    <property type="entry name" value="P-loop containing nucleoside triphosphate hydrolases"/>
    <property type="match status" value="1"/>
</dbReference>
<name>A0A5Y5W073_SALER</name>
<protein>
    <recommendedName>
        <fullName evidence="1">UvrD-like helicase C-terminal domain-containing protein</fullName>
    </recommendedName>
</protein>
<proteinExistence type="predicted"/>
<dbReference type="EMBL" id="AAJCHI010000181">
    <property type="protein sequence ID" value="ECK5611129.1"/>
    <property type="molecule type" value="Genomic_DNA"/>
</dbReference>
<accession>A0A5Y5W073</accession>
<evidence type="ECO:0000259" key="1">
    <source>
        <dbReference type="Pfam" id="PF13538"/>
    </source>
</evidence>
<dbReference type="Pfam" id="PF13538">
    <property type="entry name" value="UvrD_C_2"/>
    <property type="match status" value="1"/>
</dbReference>
<dbReference type="AlphaFoldDB" id="A0A5Y5W073"/>